<feature type="domain" description="DUF6816" evidence="2">
    <location>
        <begin position="58"/>
        <end position="265"/>
    </location>
</feature>
<reference evidence="3" key="1">
    <citation type="journal article" date="2021" name="Antonie Van Leeuwenhoek">
        <title>Draft genome and description of Waterburya agarophytonicola gen. nov. sp. nov. (Pleurocapsales, Cyanobacteria): a seaweed symbiont.</title>
        <authorList>
            <person name="Bonthond G."/>
            <person name="Shalygin S."/>
            <person name="Bayer T."/>
            <person name="Weinberger F."/>
        </authorList>
    </citation>
    <scope>NUCLEOTIDE SEQUENCE</scope>
    <source>
        <strain evidence="3">KI4</strain>
    </source>
</reference>
<protein>
    <recommendedName>
        <fullName evidence="2">DUF6816 domain-containing protein</fullName>
    </recommendedName>
</protein>
<feature type="signal peptide" evidence="1">
    <location>
        <begin position="1"/>
        <end position="37"/>
    </location>
</feature>
<keyword evidence="4" id="KW-1185">Reference proteome</keyword>
<sequence>MREKVTLNYQPSTIKDKLSQVLLVFLILFSFSSSAVAATIQERIQQYPQWNSKPSVQLAQGDLEYPEWMAGTWNVESTLIEKIAPLAPDIVSPGFEDNDDYIDKAIAFQVRFGKEYFTPPTGLLSVFKSSQPIVVADRGFNGQNIAETYLGEDNVYRVKTDPDNPNQQITFLRGERKLISKVTGRSREMPSDKEFIATEVTQQLFRSPERLYLNEVETTSDYHLLDSGNIEAEQITAIYLSPQDPDYFTAGDRPVALYRYHLSLNTRKSLTLNK</sequence>
<evidence type="ECO:0000313" key="3">
    <source>
        <dbReference type="EMBL" id="MCC0178334.1"/>
    </source>
</evidence>
<gene>
    <name evidence="3" type="ORF">I4641_15235</name>
</gene>
<evidence type="ECO:0000259" key="2">
    <source>
        <dbReference type="Pfam" id="PF20670"/>
    </source>
</evidence>
<dbReference type="RefSeq" id="WP_229641399.1">
    <property type="nucleotide sequence ID" value="NZ_JADWDC010000040.1"/>
</dbReference>
<dbReference type="Pfam" id="PF20670">
    <property type="entry name" value="DUF6816"/>
    <property type="match status" value="1"/>
</dbReference>
<dbReference type="Proteomes" id="UP000729733">
    <property type="component" value="Unassembled WGS sequence"/>
</dbReference>
<organism evidence="3 4">
    <name type="scientific">Waterburya agarophytonicola KI4</name>
    <dbReference type="NCBI Taxonomy" id="2874699"/>
    <lineage>
        <taxon>Bacteria</taxon>
        <taxon>Bacillati</taxon>
        <taxon>Cyanobacteriota</taxon>
        <taxon>Cyanophyceae</taxon>
        <taxon>Pleurocapsales</taxon>
        <taxon>Hyellaceae</taxon>
        <taxon>Waterburya</taxon>
        <taxon>Waterburya agarophytonicola</taxon>
    </lineage>
</organism>
<evidence type="ECO:0000313" key="4">
    <source>
        <dbReference type="Proteomes" id="UP000729733"/>
    </source>
</evidence>
<comment type="caution">
    <text evidence="3">The sequence shown here is derived from an EMBL/GenBank/DDBJ whole genome shotgun (WGS) entry which is preliminary data.</text>
</comment>
<dbReference type="AlphaFoldDB" id="A0A964FIC1"/>
<accession>A0A964FIC1</accession>
<proteinExistence type="predicted"/>
<dbReference type="EMBL" id="JADWDC010000040">
    <property type="protein sequence ID" value="MCC0178334.1"/>
    <property type="molecule type" value="Genomic_DNA"/>
</dbReference>
<name>A0A964FIC1_9CYAN</name>
<dbReference type="InterPro" id="IPR049213">
    <property type="entry name" value="DUF6816"/>
</dbReference>
<evidence type="ECO:0000256" key="1">
    <source>
        <dbReference type="SAM" id="SignalP"/>
    </source>
</evidence>
<keyword evidence="1" id="KW-0732">Signal</keyword>
<feature type="chain" id="PRO_5036867349" description="DUF6816 domain-containing protein" evidence="1">
    <location>
        <begin position="38"/>
        <end position="274"/>
    </location>
</feature>